<organism evidence="8 9">
    <name type="scientific">Adineta ricciae</name>
    <name type="common">Rotifer</name>
    <dbReference type="NCBI Taxonomy" id="249248"/>
    <lineage>
        <taxon>Eukaryota</taxon>
        <taxon>Metazoa</taxon>
        <taxon>Spiralia</taxon>
        <taxon>Gnathifera</taxon>
        <taxon>Rotifera</taxon>
        <taxon>Eurotatoria</taxon>
        <taxon>Bdelloidea</taxon>
        <taxon>Adinetida</taxon>
        <taxon>Adinetidae</taxon>
        <taxon>Adineta</taxon>
    </lineage>
</organism>
<feature type="region of interest" description="Disordered" evidence="6">
    <location>
        <begin position="95"/>
        <end position="167"/>
    </location>
</feature>
<dbReference type="GO" id="GO:0005634">
    <property type="term" value="C:nucleus"/>
    <property type="evidence" value="ECO:0007669"/>
    <property type="project" value="UniProtKB-SubCell"/>
</dbReference>
<accession>A0A815CUL1</accession>
<feature type="domain" description="PARP-type" evidence="7">
    <location>
        <begin position="22"/>
        <end position="106"/>
    </location>
</feature>
<dbReference type="Gene3D" id="3.30.1740.10">
    <property type="entry name" value="Zinc finger, PARP-type"/>
    <property type="match status" value="1"/>
</dbReference>
<evidence type="ECO:0000256" key="6">
    <source>
        <dbReference type="SAM" id="MobiDB-lite"/>
    </source>
</evidence>
<dbReference type="Pfam" id="PF00645">
    <property type="entry name" value="zf-PARP"/>
    <property type="match status" value="1"/>
</dbReference>
<comment type="caution">
    <text evidence="8">The sequence shown here is derived from an EMBL/GenBank/DDBJ whole genome shotgun (WGS) entry which is preliminary data.</text>
</comment>
<comment type="subcellular location">
    <subcellularLocation>
        <location evidence="1">Nucleus</location>
    </subcellularLocation>
</comment>
<keyword evidence="3" id="KW-0863">Zinc-finger</keyword>
<dbReference type="AlphaFoldDB" id="A0A815CUL1"/>
<keyword evidence="2" id="KW-0479">Metal-binding</keyword>
<protein>
    <recommendedName>
        <fullName evidence="7">PARP-type domain-containing protein</fullName>
    </recommendedName>
</protein>
<evidence type="ECO:0000256" key="1">
    <source>
        <dbReference type="ARBA" id="ARBA00004123"/>
    </source>
</evidence>
<evidence type="ECO:0000256" key="4">
    <source>
        <dbReference type="ARBA" id="ARBA00022833"/>
    </source>
</evidence>
<evidence type="ECO:0000256" key="2">
    <source>
        <dbReference type="ARBA" id="ARBA00022723"/>
    </source>
</evidence>
<dbReference type="PROSITE" id="PS50064">
    <property type="entry name" value="ZF_PARP_2"/>
    <property type="match status" value="1"/>
</dbReference>
<name>A0A815CUL1_ADIRI</name>
<sequence>MLKRYEDHDLGESASRRVSYHCTTDYAKSSKSKCRQCNRTIDQNELRLALMLQDDEGYKNTAWMHFDCFWKHPETEKLDGIHEIHAFSKLKPEDQERISTSFEKLKTDGKIGKRRRTTKKKNNDDDDDNEYDDEDFVPKSISKAKKGTKKSTTTTTTNKRKRQADDD</sequence>
<evidence type="ECO:0000259" key="7">
    <source>
        <dbReference type="PROSITE" id="PS50064"/>
    </source>
</evidence>
<dbReference type="InterPro" id="IPR001510">
    <property type="entry name" value="Znf_PARP"/>
</dbReference>
<evidence type="ECO:0000313" key="8">
    <source>
        <dbReference type="EMBL" id="CAF1287607.1"/>
    </source>
</evidence>
<keyword evidence="9" id="KW-1185">Reference proteome</keyword>
<evidence type="ECO:0000256" key="5">
    <source>
        <dbReference type="ARBA" id="ARBA00023242"/>
    </source>
</evidence>
<evidence type="ECO:0000313" key="9">
    <source>
        <dbReference type="Proteomes" id="UP000663828"/>
    </source>
</evidence>
<dbReference type="GO" id="GO:0008270">
    <property type="term" value="F:zinc ion binding"/>
    <property type="evidence" value="ECO:0007669"/>
    <property type="project" value="UniProtKB-KW"/>
</dbReference>
<feature type="compositionally biased region" description="Basic and acidic residues" evidence="6">
    <location>
        <begin position="95"/>
        <end position="111"/>
    </location>
</feature>
<dbReference type="Proteomes" id="UP000663828">
    <property type="component" value="Unassembled WGS sequence"/>
</dbReference>
<dbReference type="SUPFAM" id="SSF57716">
    <property type="entry name" value="Glucocorticoid receptor-like (DNA-binding domain)"/>
    <property type="match status" value="1"/>
</dbReference>
<keyword evidence="4" id="KW-0862">Zinc</keyword>
<feature type="compositionally biased region" description="Acidic residues" evidence="6">
    <location>
        <begin position="124"/>
        <end position="135"/>
    </location>
</feature>
<dbReference type="EMBL" id="CAJNOR010002391">
    <property type="protein sequence ID" value="CAF1287607.1"/>
    <property type="molecule type" value="Genomic_DNA"/>
</dbReference>
<reference evidence="8" key="1">
    <citation type="submission" date="2021-02" db="EMBL/GenBank/DDBJ databases">
        <authorList>
            <person name="Nowell W R."/>
        </authorList>
    </citation>
    <scope>NUCLEOTIDE SEQUENCE</scope>
</reference>
<keyword evidence="5" id="KW-0539">Nucleus</keyword>
<evidence type="ECO:0000256" key="3">
    <source>
        <dbReference type="ARBA" id="ARBA00022771"/>
    </source>
</evidence>
<dbReference type="SMART" id="SM01336">
    <property type="entry name" value="zf-PARP"/>
    <property type="match status" value="1"/>
</dbReference>
<gene>
    <name evidence="8" type="ORF">XAT740_LOCUS28158</name>
</gene>
<feature type="compositionally biased region" description="Basic residues" evidence="6">
    <location>
        <begin position="158"/>
        <end position="167"/>
    </location>
</feature>
<dbReference type="GO" id="GO:0003677">
    <property type="term" value="F:DNA binding"/>
    <property type="evidence" value="ECO:0007669"/>
    <property type="project" value="InterPro"/>
</dbReference>
<dbReference type="InterPro" id="IPR036957">
    <property type="entry name" value="Znf_PARP_sf"/>
</dbReference>
<proteinExistence type="predicted"/>